<dbReference type="Gene3D" id="1.10.10.60">
    <property type="entry name" value="Homeodomain-like"/>
    <property type="match status" value="1"/>
</dbReference>
<evidence type="ECO:0000313" key="8">
    <source>
        <dbReference type="EMBL" id="KAI1701509.1"/>
    </source>
</evidence>
<dbReference type="AlphaFoldDB" id="A0AAD4MP82"/>
<dbReference type="GO" id="GO:0000981">
    <property type="term" value="F:DNA-binding transcription factor activity, RNA polymerase II-specific"/>
    <property type="evidence" value="ECO:0007669"/>
    <property type="project" value="InterPro"/>
</dbReference>
<dbReference type="InterPro" id="IPR050848">
    <property type="entry name" value="Homeobox_TF"/>
</dbReference>
<feature type="DNA-binding region" description="Homeobox" evidence="5">
    <location>
        <begin position="36"/>
        <end position="78"/>
    </location>
</feature>
<dbReference type="Proteomes" id="UP001201812">
    <property type="component" value="Unassembled WGS sequence"/>
</dbReference>
<dbReference type="PROSITE" id="PS50071">
    <property type="entry name" value="HOMEOBOX_2"/>
    <property type="match status" value="1"/>
</dbReference>
<dbReference type="GO" id="GO:0003677">
    <property type="term" value="F:DNA binding"/>
    <property type="evidence" value="ECO:0007669"/>
    <property type="project" value="UniProtKB-UniRule"/>
</dbReference>
<dbReference type="PRINTS" id="PR00024">
    <property type="entry name" value="HOMEOBOX"/>
</dbReference>
<dbReference type="InterPro" id="IPR009057">
    <property type="entry name" value="Homeodomain-like_sf"/>
</dbReference>
<evidence type="ECO:0000313" key="9">
    <source>
        <dbReference type="Proteomes" id="UP001201812"/>
    </source>
</evidence>
<dbReference type="SUPFAM" id="SSF46689">
    <property type="entry name" value="Homeodomain-like"/>
    <property type="match status" value="1"/>
</dbReference>
<evidence type="ECO:0000256" key="5">
    <source>
        <dbReference type="PROSITE-ProRule" id="PRU00108"/>
    </source>
</evidence>
<keyword evidence="4 5" id="KW-0539">Nucleus</keyword>
<evidence type="ECO:0000256" key="2">
    <source>
        <dbReference type="ARBA" id="ARBA00023125"/>
    </source>
</evidence>
<keyword evidence="9" id="KW-1185">Reference proteome</keyword>
<evidence type="ECO:0000256" key="6">
    <source>
        <dbReference type="RuleBase" id="RU000682"/>
    </source>
</evidence>
<comment type="subcellular location">
    <subcellularLocation>
        <location evidence="1 5 6">Nucleus</location>
    </subcellularLocation>
</comment>
<dbReference type="InterPro" id="IPR020479">
    <property type="entry name" value="HD_metazoa"/>
</dbReference>
<keyword evidence="2 5" id="KW-0238">DNA-binding</keyword>
<dbReference type="EMBL" id="JAKKPZ010000117">
    <property type="protein sequence ID" value="KAI1701509.1"/>
    <property type="molecule type" value="Genomic_DNA"/>
</dbReference>
<dbReference type="InterPro" id="IPR001356">
    <property type="entry name" value="HD"/>
</dbReference>
<feature type="domain" description="Homeobox" evidence="7">
    <location>
        <begin position="34"/>
        <end position="77"/>
    </location>
</feature>
<dbReference type="InterPro" id="IPR017970">
    <property type="entry name" value="Homeobox_CS"/>
</dbReference>
<dbReference type="PANTHER" id="PTHR24333:SF5">
    <property type="entry name" value="VENT HOMEOBOX"/>
    <property type="match status" value="1"/>
</dbReference>
<gene>
    <name evidence="8" type="ORF">DdX_16053</name>
</gene>
<organism evidence="8 9">
    <name type="scientific">Ditylenchus destructor</name>
    <dbReference type="NCBI Taxonomy" id="166010"/>
    <lineage>
        <taxon>Eukaryota</taxon>
        <taxon>Metazoa</taxon>
        <taxon>Ecdysozoa</taxon>
        <taxon>Nematoda</taxon>
        <taxon>Chromadorea</taxon>
        <taxon>Rhabditida</taxon>
        <taxon>Tylenchina</taxon>
        <taxon>Tylenchomorpha</taxon>
        <taxon>Sphaerularioidea</taxon>
        <taxon>Anguinidae</taxon>
        <taxon>Anguininae</taxon>
        <taxon>Ditylenchus</taxon>
    </lineage>
</organism>
<evidence type="ECO:0000256" key="4">
    <source>
        <dbReference type="ARBA" id="ARBA00023242"/>
    </source>
</evidence>
<proteinExistence type="predicted"/>
<accession>A0AAD4MP82</accession>
<evidence type="ECO:0000256" key="1">
    <source>
        <dbReference type="ARBA" id="ARBA00004123"/>
    </source>
</evidence>
<comment type="caution">
    <text evidence="8">The sequence shown here is derived from an EMBL/GenBank/DDBJ whole genome shotgun (WGS) entry which is preliminary data.</text>
</comment>
<reference evidence="8" key="1">
    <citation type="submission" date="2022-01" db="EMBL/GenBank/DDBJ databases">
        <title>Genome Sequence Resource for Two Populations of Ditylenchus destructor, the Migratory Endoparasitic Phytonematode.</title>
        <authorList>
            <person name="Zhang H."/>
            <person name="Lin R."/>
            <person name="Xie B."/>
        </authorList>
    </citation>
    <scope>NUCLEOTIDE SEQUENCE</scope>
    <source>
        <strain evidence="8">BazhouSP</strain>
    </source>
</reference>
<name>A0AAD4MP82_9BILA</name>
<protein>
    <submittedName>
        <fullName evidence="8">Homeobox domain-containing protein</fullName>
    </submittedName>
</protein>
<dbReference type="PANTHER" id="PTHR24333">
    <property type="entry name" value="HOMEO BOX HB9 LIKE A-RELATED"/>
    <property type="match status" value="1"/>
</dbReference>
<sequence length="85" mass="9964">MNHISNRLRYLSPIVPATHSCDKCLVGKSKKKQLEEYYQTAQYIAMPERIDLAQKTNLTARQVKVWFQNRRARIKAQTMRKLASV</sequence>
<dbReference type="SMART" id="SM00389">
    <property type="entry name" value="HOX"/>
    <property type="match status" value="1"/>
</dbReference>
<dbReference type="CDD" id="cd00086">
    <property type="entry name" value="homeodomain"/>
    <property type="match status" value="1"/>
</dbReference>
<dbReference type="Pfam" id="PF00046">
    <property type="entry name" value="Homeodomain"/>
    <property type="match status" value="1"/>
</dbReference>
<evidence type="ECO:0000256" key="3">
    <source>
        <dbReference type="ARBA" id="ARBA00023155"/>
    </source>
</evidence>
<dbReference type="GO" id="GO:0005634">
    <property type="term" value="C:nucleus"/>
    <property type="evidence" value="ECO:0007669"/>
    <property type="project" value="UniProtKB-SubCell"/>
</dbReference>
<keyword evidence="3 5" id="KW-0371">Homeobox</keyword>
<evidence type="ECO:0000259" key="7">
    <source>
        <dbReference type="PROSITE" id="PS50071"/>
    </source>
</evidence>
<dbReference type="PROSITE" id="PS00027">
    <property type="entry name" value="HOMEOBOX_1"/>
    <property type="match status" value="1"/>
</dbReference>